<organism evidence="1 2">
    <name type="scientific">Stegodyphus mimosarum</name>
    <name type="common">African social velvet spider</name>
    <dbReference type="NCBI Taxonomy" id="407821"/>
    <lineage>
        <taxon>Eukaryota</taxon>
        <taxon>Metazoa</taxon>
        <taxon>Ecdysozoa</taxon>
        <taxon>Arthropoda</taxon>
        <taxon>Chelicerata</taxon>
        <taxon>Arachnida</taxon>
        <taxon>Araneae</taxon>
        <taxon>Araneomorphae</taxon>
        <taxon>Entelegynae</taxon>
        <taxon>Eresoidea</taxon>
        <taxon>Eresidae</taxon>
        <taxon>Stegodyphus</taxon>
    </lineage>
</organism>
<dbReference type="EMBL" id="KK114437">
    <property type="protein sequence ID" value="KFM62423.1"/>
    <property type="molecule type" value="Genomic_DNA"/>
</dbReference>
<reference evidence="1 2" key="1">
    <citation type="submission" date="2013-11" db="EMBL/GenBank/DDBJ databases">
        <title>Genome sequencing of Stegodyphus mimosarum.</title>
        <authorList>
            <person name="Bechsgaard J."/>
        </authorList>
    </citation>
    <scope>NUCLEOTIDE SEQUENCE [LARGE SCALE GENOMIC DNA]</scope>
</reference>
<proteinExistence type="predicted"/>
<keyword evidence="2" id="KW-1185">Reference proteome</keyword>
<name>A0A087TBD4_STEMI</name>
<gene>
    <name evidence="1" type="ORF">X975_06128</name>
</gene>
<protein>
    <submittedName>
        <fullName evidence="1">Uncharacterized protein</fullName>
    </submittedName>
</protein>
<evidence type="ECO:0000313" key="2">
    <source>
        <dbReference type="Proteomes" id="UP000054359"/>
    </source>
</evidence>
<dbReference type="AlphaFoldDB" id="A0A087TBD4"/>
<sequence>MASGKNKLRKNSSGIIQCIVTQFMFSHIVWDHLQRFQIEMHF</sequence>
<dbReference type="Proteomes" id="UP000054359">
    <property type="component" value="Unassembled WGS sequence"/>
</dbReference>
<feature type="non-terminal residue" evidence="1">
    <location>
        <position position="42"/>
    </location>
</feature>
<evidence type="ECO:0000313" key="1">
    <source>
        <dbReference type="EMBL" id="KFM62423.1"/>
    </source>
</evidence>
<accession>A0A087TBD4</accession>